<keyword evidence="2" id="KW-0812">Transmembrane</keyword>
<dbReference type="SUPFAM" id="SSF52518">
    <property type="entry name" value="Thiamin diphosphate-binding fold (THDP-binding)"/>
    <property type="match status" value="1"/>
</dbReference>
<proteinExistence type="predicted"/>
<feature type="domain" description="Pyruvate flavodoxin/ferredoxin oxidoreductase pyrimidine binding" evidence="4">
    <location>
        <begin position="224"/>
        <end position="387"/>
    </location>
</feature>
<dbReference type="InterPro" id="IPR002880">
    <property type="entry name" value="Pyrv_Fd/Flavodoxin_OxRdtase_N"/>
</dbReference>
<dbReference type="Proteomes" id="UP001409585">
    <property type="component" value="Unassembled WGS sequence"/>
</dbReference>
<comment type="caution">
    <text evidence="5">The sequence shown here is derived from an EMBL/GenBank/DDBJ whole genome shotgun (WGS) entry which is preliminary data.</text>
</comment>
<dbReference type="Gene3D" id="3.40.920.10">
    <property type="entry name" value="Pyruvate-ferredoxin oxidoreductase, PFOR, domain III"/>
    <property type="match status" value="1"/>
</dbReference>
<keyword evidence="2" id="KW-0472">Membrane</keyword>
<sequence length="620" mass="68853">MSHKLHRQAKVNDLVVKFANVNGTGSASANNLFAKALFRMGLSVSPKNIFPSNIQGLPTWYEVRCNDKGYLARRDGIDIMVSVNPQSMAKDIKEVVPGGYFIYDNSKPLDLRLMRNDIEFIGLPLTQICLTEYKDARQRQLFKNIIYVGALAALINIEFDVLTGLIADQFKGKEKLIAPNVHALELGFQYASKHFNCPLHVTVERREANNQILIDGNAAVGLGAVYGGATMAGWYPITPSTSVAEAFERYCKRLRIDPGTGKKNFAIVQAEDELAAIGMVIGATWNGARAFTATSGPGISLMSEFLGLAYFAEIPAVLVDVQRSGPSTGMPTRTQQSDVLACAYASHGDTKHVLVIPATPKECFDMSAQAFDLADQLQTPVILLTDLDLGMNDNMSEPFEWDDGRQYQRGKVFTAQQLEEMSERFGRYLDVDGDGIPFRTYPGTHPTKGAFFTRGTSRDEYAVYTEDGSAYVRNMERLLKKWQTAKSYVPEPEIFDQGHSIGIVHFGTSMHATLEAAEQLAEEGVAVDTCRIRAFPFNDDIHAFIERHETVFVVEQNRDAQMRSLLVNECDIDPKHLRKVLNYDGMPLTARFIMDAIKHQMGVNTNNVKPLPKRANNAAL</sequence>
<dbReference type="FunFam" id="3.40.50.970:FF:000022">
    <property type="entry name" value="2-oxoglutarate ferredoxin oxidoreductase alpha subunit"/>
    <property type="match status" value="1"/>
</dbReference>
<dbReference type="GO" id="GO:0016903">
    <property type="term" value="F:oxidoreductase activity, acting on the aldehyde or oxo group of donors"/>
    <property type="evidence" value="ECO:0007669"/>
    <property type="project" value="InterPro"/>
</dbReference>
<dbReference type="SUPFAM" id="SSF52922">
    <property type="entry name" value="TK C-terminal domain-like"/>
    <property type="match status" value="1"/>
</dbReference>
<dbReference type="Gene3D" id="3.40.50.970">
    <property type="match status" value="1"/>
</dbReference>
<dbReference type="InterPro" id="IPR009014">
    <property type="entry name" value="Transketo_C/PFOR_II"/>
</dbReference>
<dbReference type="PANTHER" id="PTHR32154">
    <property type="entry name" value="PYRUVATE-FLAVODOXIN OXIDOREDUCTASE-RELATED"/>
    <property type="match status" value="1"/>
</dbReference>
<keyword evidence="2" id="KW-1133">Transmembrane helix</keyword>
<dbReference type="Gene3D" id="3.40.50.920">
    <property type="match status" value="1"/>
</dbReference>
<evidence type="ECO:0000313" key="5">
    <source>
        <dbReference type="EMBL" id="GAA4946205.1"/>
    </source>
</evidence>
<keyword evidence="1" id="KW-0560">Oxidoreductase</keyword>
<dbReference type="Pfam" id="PF01558">
    <property type="entry name" value="POR"/>
    <property type="match status" value="1"/>
</dbReference>
<dbReference type="InterPro" id="IPR050722">
    <property type="entry name" value="Pyruvate:ferred/Flavod_OxRd"/>
</dbReference>
<evidence type="ECO:0000259" key="4">
    <source>
        <dbReference type="Pfam" id="PF01855"/>
    </source>
</evidence>
<name>A0AAV3U3T8_9ALTE</name>
<dbReference type="CDD" id="cd07034">
    <property type="entry name" value="TPP_PYR_PFOR_IOR-alpha_like"/>
    <property type="match status" value="1"/>
</dbReference>
<evidence type="ECO:0000256" key="2">
    <source>
        <dbReference type="SAM" id="Phobius"/>
    </source>
</evidence>
<dbReference type="Pfam" id="PF01855">
    <property type="entry name" value="POR_N"/>
    <property type="match status" value="1"/>
</dbReference>
<dbReference type="GO" id="GO:0006979">
    <property type="term" value="P:response to oxidative stress"/>
    <property type="evidence" value="ECO:0007669"/>
    <property type="project" value="TreeGrafter"/>
</dbReference>
<feature type="transmembrane region" description="Helical" evidence="2">
    <location>
        <begin position="145"/>
        <end position="167"/>
    </location>
</feature>
<dbReference type="PANTHER" id="PTHR32154:SF29">
    <property type="entry name" value="BLR6743 PROTEIN"/>
    <property type="match status" value="1"/>
</dbReference>
<dbReference type="RefSeq" id="WP_345423038.1">
    <property type="nucleotide sequence ID" value="NZ_AP031496.1"/>
</dbReference>
<dbReference type="InterPro" id="IPR019752">
    <property type="entry name" value="Pyrv/ketoisovalerate_OxRed_cat"/>
</dbReference>
<protein>
    <submittedName>
        <fullName evidence="5">2-oxoacid:acceptor oxidoreductase subunit alpha</fullName>
    </submittedName>
</protein>
<dbReference type="InterPro" id="IPR029061">
    <property type="entry name" value="THDP-binding"/>
</dbReference>
<accession>A0AAV3U3T8</accession>
<dbReference type="SUPFAM" id="SSF53323">
    <property type="entry name" value="Pyruvate-ferredoxin oxidoreductase, PFOR, domain III"/>
    <property type="match status" value="1"/>
</dbReference>
<reference evidence="6" key="1">
    <citation type="journal article" date="2019" name="Int. J. Syst. Evol. Microbiol.">
        <title>The Global Catalogue of Microorganisms (GCM) 10K type strain sequencing project: providing services to taxonomists for standard genome sequencing and annotation.</title>
        <authorList>
            <consortium name="The Broad Institute Genomics Platform"/>
            <consortium name="The Broad Institute Genome Sequencing Center for Infectious Disease"/>
            <person name="Wu L."/>
            <person name="Ma J."/>
        </authorList>
    </citation>
    <scope>NUCLEOTIDE SEQUENCE [LARGE SCALE GENOMIC DNA]</scope>
    <source>
        <strain evidence="6">JCM 19134</strain>
    </source>
</reference>
<dbReference type="EMBL" id="BAABLX010000024">
    <property type="protein sequence ID" value="GAA4946205.1"/>
    <property type="molecule type" value="Genomic_DNA"/>
</dbReference>
<dbReference type="AlphaFoldDB" id="A0AAV3U3T8"/>
<evidence type="ECO:0000256" key="1">
    <source>
        <dbReference type="ARBA" id="ARBA00023002"/>
    </source>
</evidence>
<organism evidence="5 6">
    <name type="scientific">Halioxenophilus aromaticivorans</name>
    <dbReference type="NCBI Taxonomy" id="1306992"/>
    <lineage>
        <taxon>Bacteria</taxon>
        <taxon>Pseudomonadati</taxon>
        <taxon>Pseudomonadota</taxon>
        <taxon>Gammaproteobacteria</taxon>
        <taxon>Alteromonadales</taxon>
        <taxon>Alteromonadaceae</taxon>
        <taxon>Halioxenophilus</taxon>
    </lineage>
</organism>
<evidence type="ECO:0000259" key="3">
    <source>
        <dbReference type="Pfam" id="PF01558"/>
    </source>
</evidence>
<keyword evidence="6" id="KW-1185">Reference proteome</keyword>
<dbReference type="NCBIfam" id="TIGR03710">
    <property type="entry name" value="OAFO_sf"/>
    <property type="match status" value="1"/>
</dbReference>
<evidence type="ECO:0000313" key="6">
    <source>
        <dbReference type="Proteomes" id="UP001409585"/>
    </source>
</evidence>
<gene>
    <name evidence="5" type="ORF">GCM10025791_26920</name>
</gene>
<dbReference type="InterPro" id="IPR002869">
    <property type="entry name" value="Pyrv_flavodox_OxRed_cen"/>
</dbReference>
<dbReference type="InterPro" id="IPR022367">
    <property type="entry name" value="2-oxoacid/accept_OxRdtase_asu"/>
</dbReference>
<feature type="domain" description="Pyruvate/ketoisovalerate oxidoreductase catalytic" evidence="3">
    <location>
        <begin position="23"/>
        <end position="189"/>
    </location>
</feature>